<keyword evidence="3 5" id="KW-0159">Chromosome partition</keyword>
<dbReference type="Gene3D" id="1.10.10.10">
    <property type="entry name" value="Winged helix-like DNA-binding domain superfamily/Winged helix DNA-binding domain"/>
    <property type="match status" value="2"/>
</dbReference>
<dbReference type="Pfam" id="PF04079">
    <property type="entry name" value="SMC_ScpB"/>
    <property type="match status" value="1"/>
</dbReference>
<dbReference type="Proteomes" id="UP000632659">
    <property type="component" value="Unassembled WGS sequence"/>
</dbReference>
<name>A0A8J6P8M2_9FIRM</name>
<dbReference type="PANTHER" id="PTHR34298">
    <property type="entry name" value="SEGREGATION AND CONDENSATION PROTEIN B"/>
    <property type="match status" value="1"/>
</dbReference>
<evidence type="ECO:0000313" key="7">
    <source>
        <dbReference type="Proteomes" id="UP000632659"/>
    </source>
</evidence>
<dbReference type="RefSeq" id="WP_093989678.1">
    <property type="nucleotide sequence ID" value="NZ_JACRTL010000007.1"/>
</dbReference>
<evidence type="ECO:0000313" key="6">
    <source>
        <dbReference type="EMBL" id="MBC8611715.1"/>
    </source>
</evidence>
<sequence>MEYKKYYGMIEAVLFASGEPVALDRLSEAVEIDRQTLLGLMPEFMAQYQTPEHGVQVVKLGESYQMCSKKEYEGCIKHALEIKRNTPLSQAAMETLAIIAYNQPVTKSFVEQVRGVDSSQTVNNLVEKGLVEEAGRLDVPGRPITYQTTDNFLRSFQISSLKELPPLPDESGQIQLEEIVVQE</sequence>
<evidence type="ECO:0000256" key="3">
    <source>
        <dbReference type="ARBA" id="ARBA00022829"/>
    </source>
</evidence>
<dbReference type="GO" id="GO:0006260">
    <property type="term" value="P:DNA replication"/>
    <property type="evidence" value="ECO:0007669"/>
    <property type="project" value="UniProtKB-UniRule"/>
</dbReference>
<gene>
    <name evidence="5 6" type="primary">scpB</name>
    <name evidence="6" type="ORF">H8702_11500</name>
</gene>
<comment type="function">
    <text evidence="5">Participates in chromosomal partition during cell division. May act via the formation of a condensin-like complex containing Smc and ScpA that pull DNA away from mid-cell into both cell halves.</text>
</comment>
<dbReference type="OrthoDB" id="9806226at2"/>
<keyword evidence="2 5" id="KW-0132">Cell division</keyword>
<evidence type="ECO:0000256" key="5">
    <source>
        <dbReference type="HAMAP-Rule" id="MF_01804"/>
    </source>
</evidence>
<dbReference type="HAMAP" id="MF_01804">
    <property type="entry name" value="ScpB"/>
    <property type="match status" value="1"/>
</dbReference>
<comment type="similarity">
    <text evidence="5">Belongs to the ScpB family.</text>
</comment>
<dbReference type="AlphaFoldDB" id="A0A8J6P8M2"/>
<dbReference type="GO" id="GO:0051304">
    <property type="term" value="P:chromosome separation"/>
    <property type="evidence" value="ECO:0007669"/>
    <property type="project" value="InterPro"/>
</dbReference>
<proteinExistence type="inferred from homology"/>
<organism evidence="6 7">
    <name type="scientific">Massiliimalia timonensis</name>
    <dbReference type="NCBI Taxonomy" id="1987501"/>
    <lineage>
        <taxon>Bacteria</taxon>
        <taxon>Bacillati</taxon>
        <taxon>Bacillota</taxon>
        <taxon>Clostridia</taxon>
        <taxon>Eubacteriales</taxon>
        <taxon>Oscillospiraceae</taxon>
        <taxon>Massiliimalia</taxon>
    </lineage>
</organism>
<dbReference type="InterPro" id="IPR005234">
    <property type="entry name" value="ScpB_csome_segregation"/>
</dbReference>
<dbReference type="PANTHER" id="PTHR34298:SF2">
    <property type="entry name" value="SEGREGATION AND CONDENSATION PROTEIN B"/>
    <property type="match status" value="1"/>
</dbReference>
<dbReference type="GO" id="GO:0005737">
    <property type="term" value="C:cytoplasm"/>
    <property type="evidence" value="ECO:0007669"/>
    <property type="project" value="UniProtKB-SubCell"/>
</dbReference>
<evidence type="ECO:0000256" key="4">
    <source>
        <dbReference type="ARBA" id="ARBA00023306"/>
    </source>
</evidence>
<dbReference type="NCBIfam" id="TIGR00281">
    <property type="entry name" value="SMC-Scp complex subunit ScpB"/>
    <property type="match status" value="1"/>
</dbReference>
<keyword evidence="4 5" id="KW-0131">Cell cycle</keyword>
<comment type="subcellular location">
    <subcellularLocation>
        <location evidence="5">Cytoplasm</location>
    </subcellularLocation>
    <text evidence="5">Associated with two foci at the outer edges of the nucleoid region in young cells, and at four foci within both cell halves in older cells.</text>
</comment>
<dbReference type="InterPro" id="IPR036390">
    <property type="entry name" value="WH_DNA-bd_sf"/>
</dbReference>
<comment type="subunit">
    <text evidence="5">Homodimer. Homodimerization may be required to stabilize the binding of ScpA to the Smc head domains. Component of a cohesin-like complex composed of ScpA, ScpB and the Smc homodimer, in which ScpA and ScpB bind to the head domain of Smc. The presence of the three proteins is required for the association of the complex with DNA.</text>
</comment>
<dbReference type="GO" id="GO:0051301">
    <property type="term" value="P:cell division"/>
    <property type="evidence" value="ECO:0007669"/>
    <property type="project" value="UniProtKB-KW"/>
</dbReference>
<dbReference type="SUPFAM" id="SSF46785">
    <property type="entry name" value="Winged helix' DNA-binding domain"/>
    <property type="match status" value="2"/>
</dbReference>
<comment type="caution">
    <text evidence="6">The sequence shown here is derived from an EMBL/GenBank/DDBJ whole genome shotgun (WGS) entry which is preliminary data.</text>
</comment>
<evidence type="ECO:0000256" key="1">
    <source>
        <dbReference type="ARBA" id="ARBA00022490"/>
    </source>
</evidence>
<accession>A0A8J6P8M2</accession>
<evidence type="ECO:0000256" key="2">
    <source>
        <dbReference type="ARBA" id="ARBA00022618"/>
    </source>
</evidence>
<dbReference type="EMBL" id="JACRTL010000007">
    <property type="protein sequence ID" value="MBC8611715.1"/>
    <property type="molecule type" value="Genomic_DNA"/>
</dbReference>
<dbReference type="InterPro" id="IPR036388">
    <property type="entry name" value="WH-like_DNA-bd_sf"/>
</dbReference>
<dbReference type="PIRSF" id="PIRSF019345">
    <property type="entry name" value="ScpB"/>
    <property type="match status" value="1"/>
</dbReference>
<protein>
    <recommendedName>
        <fullName evidence="5">Segregation and condensation protein B</fullName>
    </recommendedName>
</protein>
<reference evidence="6" key="1">
    <citation type="submission" date="2020-08" db="EMBL/GenBank/DDBJ databases">
        <title>Genome public.</title>
        <authorList>
            <person name="Liu C."/>
            <person name="Sun Q."/>
        </authorList>
    </citation>
    <scope>NUCLEOTIDE SEQUENCE</scope>
    <source>
        <strain evidence="6">NSJ-15</strain>
    </source>
</reference>
<keyword evidence="1 5" id="KW-0963">Cytoplasm</keyword>
<keyword evidence="7" id="KW-1185">Reference proteome</keyword>